<dbReference type="PROSITE" id="PS50110">
    <property type="entry name" value="RESPONSE_REGULATORY"/>
    <property type="match status" value="1"/>
</dbReference>
<dbReference type="STRING" id="13706.A0A1X2H1F7"/>
<dbReference type="PANTHER" id="PTHR43719:SF28">
    <property type="entry name" value="PEROXIDE STRESS-ACTIVATED HISTIDINE KINASE MAK1-RELATED"/>
    <property type="match status" value="1"/>
</dbReference>
<feature type="region of interest" description="Disordered" evidence="4">
    <location>
        <begin position="730"/>
        <end position="755"/>
    </location>
</feature>
<evidence type="ECO:0000256" key="5">
    <source>
        <dbReference type="SAM" id="Phobius"/>
    </source>
</evidence>
<feature type="compositionally biased region" description="Low complexity" evidence="4">
    <location>
        <begin position="980"/>
        <end position="989"/>
    </location>
</feature>
<dbReference type="FunFam" id="3.40.50.2300:FF:000146">
    <property type="entry name" value="Putative two-component response regulator SSK1p"/>
    <property type="match status" value="1"/>
</dbReference>
<comment type="caution">
    <text evidence="7">The sequence shown here is derived from an EMBL/GenBank/DDBJ whole genome shotgun (WGS) entry which is preliminary data.</text>
</comment>
<feature type="compositionally biased region" description="Low complexity" evidence="4">
    <location>
        <begin position="676"/>
        <end position="696"/>
    </location>
</feature>
<dbReference type="InterPro" id="IPR050956">
    <property type="entry name" value="2C_system_His_kinase"/>
</dbReference>
<organism evidence="7 8">
    <name type="scientific">Syncephalastrum racemosum</name>
    <name type="common">Filamentous fungus</name>
    <dbReference type="NCBI Taxonomy" id="13706"/>
    <lineage>
        <taxon>Eukaryota</taxon>
        <taxon>Fungi</taxon>
        <taxon>Fungi incertae sedis</taxon>
        <taxon>Mucoromycota</taxon>
        <taxon>Mucoromycotina</taxon>
        <taxon>Mucoromycetes</taxon>
        <taxon>Mucorales</taxon>
        <taxon>Syncephalastraceae</taxon>
        <taxon>Syncephalastrum</taxon>
    </lineage>
</organism>
<feature type="region of interest" description="Disordered" evidence="4">
    <location>
        <begin position="1"/>
        <end position="132"/>
    </location>
</feature>
<feature type="compositionally biased region" description="Polar residues" evidence="4">
    <location>
        <begin position="71"/>
        <end position="101"/>
    </location>
</feature>
<accession>A0A1X2H1F7</accession>
<feature type="transmembrane region" description="Helical" evidence="5">
    <location>
        <begin position="253"/>
        <end position="271"/>
    </location>
</feature>
<feature type="region of interest" description="Disordered" evidence="4">
    <location>
        <begin position="643"/>
        <end position="700"/>
    </location>
</feature>
<gene>
    <name evidence="7" type="ORF">BCR43DRAFT_499381</name>
</gene>
<evidence type="ECO:0000256" key="1">
    <source>
        <dbReference type="ARBA" id="ARBA00022553"/>
    </source>
</evidence>
<dbReference type="SMART" id="SM00448">
    <property type="entry name" value="REC"/>
    <property type="match status" value="1"/>
</dbReference>
<keyword evidence="8" id="KW-1185">Reference proteome</keyword>
<sequence>MADSQGDNGSHPPKGQQKPITATTTDEATTSQNTITHATSTTHTTNTGRGGSNRSSVSSSSDGPVAKSARATLTSDSTHHLNNPRSNTDATSPTQAQSPHASSAADDALPIPEDDSPQLPPTLSRLSSDDWIPHGKTHRPHLAYLRSAWSTQDLRRGTVTDEAPQSIKIPPFNVDDNTTDTFVSSLRQEVDTTALAAVFFCTSSALLGTWAAYTAQPTQINPTSLYAHTLFLFACFWCFTLIVSYLKIEIQSLHHIAILLLGMTLMLPLFYETSTLPASLAAIGFALLCVASRFERADAKQRDAWRRASEAQLRSAQTYVDQSMEILSNQRLGFLTTVSQEVQDAALMVMTTLEQFSPASILANTHELLSACSIAVPIASISAITTTIKQVCYVSSHLQLLGRLLRDPENDMHSEVKRDFDIGELVQNMGDALAGMAAKLDVNLVIYHSDNAMHHHMVLGDEDAIRHSLLNLMRNILEGCTPGAILEFGLNATPKGDVLAITFEITHTTSPAIPDGLSPAILPNANLTAQLLAFIGGDLTVEEVGKNKTRFDVTMQLDMARENSRRILLLEEPSFLRFKQFQNIRFSTEPTLQELHKFIKNLKGLKMVLHARELSVFAKHLTSCLASWNADISHVPVERIATTPGEEQSEADDSERSSVASQPIELSADPQPNAVTSPRGNSNTNTSSNTPQVPSPALEEQHIHSIPPAFILIDDDVETLERKLREFRTQPAVSAHALQTHQQQQRKHKHNKSGPQQNFFHQGTTAIIHFTSLTHYKRVRDTIQWHASAPATAPFSVPRLVVVPKPAGPRRFLTALHTAWHNAVVEPHYMPIATSPLSPLPKSIASMVQTPSTPGSAHHGTPRQEWPHRPSPGEPTTKRRPNSGIYSPPAASALVNDLLDGNNYFSAGAAGGTGSGQPSAGGLPSPRANRRRSHTDIQQQASHTPPTPMTAQPSQPTPPPATSQAAGATGIPPQPPTPTVPSKSPSKSPGEARRRSNTASQQDRPNLEAITKAKADMEGEAGEGKKEAGEAPAQEPAPAQPAKRMTNFKLNKRKKSDKSSAFANIVSPPINVLIVEDNMINQAILSTWMKKHKIKYSVASNGQEAVERWKGGGFHLVLMDIQLPVMDGIAATKMIREIEKEQKIGVLPTSSSTSTTTTTTAAAMAAAEDVPLDLAQQVSEQEPPPSTFRSPVIIVALTASSLESDRNAALAAGCNDFLTKPVSLEWLEKKIIEWGCMQALIDFEGWRRWKQLEADNKPAKNNNNNNNNNNNTNNSNNTPSSTASASASASSSSSAQPKKGAPDATVASTPTGNTPTEDTVGEVLRKGIVLPGAAGLNKRRYSTYDETKQRQNSKPVLAKSGSETELIPSHRRRSPPRHAS</sequence>
<feature type="compositionally biased region" description="Low complexity" evidence="4">
    <location>
        <begin position="1259"/>
        <end position="1295"/>
    </location>
</feature>
<feature type="domain" description="Response regulatory" evidence="6">
    <location>
        <begin position="1071"/>
        <end position="1235"/>
    </location>
</feature>
<evidence type="ECO:0000313" key="8">
    <source>
        <dbReference type="Proteomes" id="UP000242180"/>
    </source>
</evidence>
<evidence type="ECO:0000259" key="6">
    <source>
        <dbReference type="PROSITE" id="PS50110"/>
    </source>
</evidence>
<keyword evidence="1 3" id="KW-0597">Phosphoprotein</keyword>
<feature type="transmembrane region" description="Helical" evidence="5">
    <location>
        <begin position="194"/>
        <end position="213"/>
    </location>
</feature>
<dbReference type="Proteomes" id="UP000242180">
    <property type="component" value="Unassembled WGS sequence"/>
</dbReference>
<dbReference type="InterPro" id="IPR001789">
    <property type="entry name" value="Sig_transdc_resp-reg_receiver"/>
</dbReference>
<feature type="region of interest" description="Disordered" evidence="4">
    <location>
        <begin position="909"/>
        <end position="1045"/>
    </location>
</feature>
<keyword evidence="2" id="KW-0902">Two-component regulatory system</keyword>
<feature type="compositionally biased region" description="Low complexity" evidence="4">
    <location>
        <begin position="1030"/>
        <end position="1043"/>
    </location>
</feature>
<name>A0A1X2H1F7_SYNRA</name>
<feature type="region of interest" description="Disordered" evidence="4">
    <location>
        <begin position="843"/>
        <end position="889"/>
    </location>
</feature>
<feature type="compositionally biased region" description="Basic and acidic residues" evidence="4">
    <location>
        <begin position="1011"/>
        <end position="1029"/>
    </location>
</feature>
<dbReference type="EMBL" id="MCGN01000012">
    <property type="protein sequence ID" value="ORY90486.1"/>
    <property type="molecule type" value="Genomic_DNA"/>
</dbReference>
<dbReference type="Gene3D" id="3.40.50.2300">
    <property type="match status" value="1"/>
</dbReference>
<keyword evidence="5" id="KW-1133">Transmembrane helix</keyword>
<proteinExistence type="predicted"/>
<dbReference type="GO" id="GO:0000156">
    <property type="term" value="F:phosphorelay response regulator activity"/>
    <property type="evidence" value="ECO:0007669"/>
    <property type="project" value="UniProtKB-ARBA"/>
</dbReference>
<feature type="modified residue" description="4-aspartylphosphate" evidence="3">
    <location>
        <position position="1120"/>
    </location>
</feature>
<feature type="compositionally biased region" description="Polar residues" evidence="4">
    <location>
        <begin position="846"/>
        <end position="855"/>
    </location>
</feature>
<feature type="transmembrane region" description="Helical" evidence="5">
    <location>
        <begin position="225"/>
        <end position="246"/>
    </location>
</feature>
<evidence type="ECO:0000256" key="4">
    <source>
        <dbReference type="SAM" id="MobiDB-lite"/>
    </source>
</evidence>
<dbReference type="CDD" id="cd17546">
    <property type="entry name" value="REC_hyHK_CKI1_RcsC-like"/>
    <property type="match status" value="1"/>
</dbReference>
<keyword evidence="5" id="KW-0472">Membrane</keyword>
<feature type="compositionally biased region" description="Polar residues" evidence="4">
    <location>
        <begin position="1306"/>
        <end position="1317"/>
    </location>
</feature>
<feature type="compositionally biased region" description="Basic residues" evidence="4">
    <location>
        <begin position="1369"/>
        <end position="1380"/>
    </location>
</feature>
<evidence type="ECO:0000313" key="7">
    <source>
        <dbReference type="EMBL" id="ORY90486.1"/>
    </source>
</evidence>
<evidence type="ECO:0000256" key="3">
    <source>
        <dbReference type="PROSITE-ProRule" id="PRU00169"/>
    </source>
</evidence>
<protein>
    <recommendedName>
        <fullName evidence="6">Response regulatory domain-containing protein</fullName>
    </recommendedName>
</protein>
<dbReference type="PANTHER" id="PTHR43719">
    <property type="entry name" value="TWO-COMPONENT HISTIDINE KINASE"/>
    <property type="match status" value="1"/>
</dbReference>
<evidence type="ECO:0000256" key="2">
    <source>
        <dbReference type="ARBA" id="ARBA00023012"/>
    </source>
</evidence>
<dbReference type="InterPro" id="IPR011006">
    <property type="entry name" value="CheY-like_superfamily"/>
</dbReference>
<dbReference type="OrthoDB" id="21225at2759"/>
<feature type="region of interest" description="Disordered" evidence="4">
    <location>
        <begin position="1256"/>
        <end position="1380"/>
    </location>
</feature>
<reference evidence="7 8" key="1">
    <citation type="submission" date="2016-07" db="EMBL/GenBank/DDBJ databases">
        <title>Pervasive Adenine N6-methylation of Active Genes in Fungi.</title>
        <authorList>
            <consortium name="DOE Joint Genome Institute"/>
            <person name="Mondo S.J."/>
            <person name="Dannebaum R.O."/>
            <person name="Kuo R.C."/>
            <person name="Labutti K."/>
            <person name="Haridas S."/>
            <person name="Kuo A."/>
            <person name="Salamov A."/>
            <person name="Ahrendt S.R."/>
            <person name="Lipzen A."/>
            <person name="Sullivan W."/>
            <person name="Andreopoulos W.B."/>
            <person name="Clum A."/>
            <person name="Lindquist E."/>
            <person name="Daum C."/>
            <person name="Ramamoorthy G.K."/>
            <person name="Gryganskyi A."/>
            <person name="Culley D."/>
            <person name="Magnuson J.K."/>
            <person name="James T.Y."/>
            <person name="O'Malley M.A."/>
            <person name="Stajich J.E."/>
            <person name="Spatafora J.W."/>
            <person name="Visel A."/>
            <person name="Grigoriev I.V."/>
        </authorList>
    </citation>
    <scope>NUCLEOTIDE SEQUENCE [LARGE SCALE GENOMIC DNA]</scope>
    <source>
        <strain evidence="7 8">NRRL 2496</strain>
    </source>
</reference>
<feature type="compositionally biased region" description="Low complexity" evidence="4">
    <location>
        <begin position="21"/>
        <end position="61"/>
    </location>
</feature>
<keyword evidence="5" id="KW-0812">Transmembrane</keyword>
<dbReference type="SUPFAM" id="SSF52172">
    <property type="entry name" value="CheY-like"/>
    <property type="match status" value="1"/>
</dbReference>
<dbReference type="Pfam" id="PF00072">
    <property type="entry name" value="Response_reg"/>
    <property type="match status" value="1"/>
</dbReference>
<dbReference type="InParanoid" id="A0A1X2H1F7"/>